<proteinExistence type="predicted"/>
<keyword evidence="1" id="KW-0472">Membrane</keyword>
<feature type="signal peptide" evidence="2">
    <location>
        <begin position="1"/>
        <end position="22"/>
    </location>
</feature>
<organism evidence="3 4">
    <name type="scientific">Actinomadura syzygii</name>
    <dbReference type="NCBI Taxonomy" id="1427538"/>
    <lineage>
        <taxon>Bacteria</taxon>
        <taxon>Bacillati</taxon>
        <taxon>Actinomycetota</taxon>
        <taxon>Actinomycetes</taxon>
        <taxon>Streptosporangiales</taxon>
        <taxon>Thermomonosporaceae</taxon>
        <taxon>Actinomadura</taxon>
    </lineage>
</organism>
<name>A0A5D0UGQ4_9ACTN</name>
<reference evidence="3 4" key="1">
    <citation type="submission" date="2019-08" db="EMBL/GenBank/DDBJ databases">
        <title>Actinomadura sp. nov. CYP1-5 isolated from mountain soil.</title>
        <authorList>
            <person name="Songsumanus A."/>
            <person name="Kuncharoen N."/>
            <person name="Kudo T."/>
            <person name="Yuki M."/>
            <person name="Igarashi Y."/>
            <person name="Tanasupawat S."/>
        </authorList>
    </citation>
    <scope>NUCLEOTIDE SEQUENCE [LARGE SCALE GENOMIC DNA]</scope>
    <source>
        <strain evidence="3 4">GKU157</strain>
    </source>
</reference>
<keyword evidence="2" id="KW-0732">Signal</keyword>
<dbReference type="OrthoDB" id="3425696at2"/>
<feature type="transmembrane region" description="Helical" evidence="1">
    <location>
        <begin position="198"/>
        <end position="218"/>
    </location>
</feature>
<dbReference type="RefSeq" id="WP_148349398.1">
    <property type="nucleotide sequence ID" value="NZ_JBHSBF010000008.1"/>
</dbReference>
<dbReference type="Proteomes" id="UP000322634">
    <property type="component" value="Unassembled WGS sequence"/>
</dbReference>
<evidence type="ECO:0000313" key="4">
    <source>
        <dbReference type="Proteomes" id="UP000322634"/>
    </source>
</evidence>
<comment type="caution">
    <text evidence="3">The sequence shown here is derived from an EMBL/GenBank/DDBJ whole genome shotgun (WGS) entry which is preliminary data.</text>
</comment>
<evidence type="ECO:0008006" key="5">
    <source>
        <dbReference type="Google" id="ProtNLM"/>
    </source>
</evidence>
<dbReference type="EMBL" id="VSFF01000003">
    <property type="protein sequence ID" value="TYC16852.1"/>
    <property type="molecule type" value="Genomic_DNA"/>
</dbReference>
<protein>
    <recommendedName>
        <fullName evidence="5">TPM domain-containing protein</fullName>
    </recommendedName>
</protein>
<accession>A0A5D0UGQ4</accession>
<gene>
    <name evidence="3" type="ORF">FXF65_09965</name>
</gene>
<keyword evidence="1" id="KW-0812">Transmembrane</keyword>
<sequence length="228" mass="24190">MRRGWSVLGISTLICVIPSAPAAAAPADAPSRADHLAAALRRDPVYVTDHSPRSVPADAAARIRASVARLGGPVYVAVTPTTGVGPWNPGDSLAALLHDRMRRDGVYIVIAPRGGDGEARQFGAGRRLPLKDAWLAAEFESSSDASAPDVIARFVDIALSGQAEERRRHPRPAPRSKTRVALDAYDAADRRADRAEKAAFGGGAALTGLPILALLVGFRVRRARKARR</sequence>
<keyword evidence="4" id="KW-1185">Reference proteome</keyword>
<evidence type="ECO:0000256" key="2">
    <source>
        <dbReference type="SAM" id="SignalP"/>
    </source>
</evidence>
<feature type="chain" id="PRO_5039291924" description="TPM domain-containing protein" evidence="2">
    <location>
        <begin position="23"/>
        <end position="228"/>
    </location>
</feature>
<evidence type="ECO:0000256" key="1">
    <source>
        <dbReference type="SAM" id="Phobius"/>
    </source>
</evidence>
<keyword evidence="1" id="KW-1133">Transmembrane helix</keyword>
<dbReference type="AlphaFoldDB" id="A0A5D0UGQ4"/>
<evidence type="ECO:0000313" key="3">
    <source>
        <dbReference type="EMBL" id="TYC16852.1"/>
    </source>
</evidence>